<evidence type="ECO:0000256" key="5">
    <source>
        <dbReference type="SAM" id="MobiDB-lite"/>
    </source>
</evidence>
<dbReference type="InterPro" id="IPR003661">
    <property type="entry name" value="HisK_dim/P_dom"/>
</dbReference>
<evidence type="ECO:0000256" key="3">
    <source>
        <dbReference type="ARBA" id="ARBA00022553"/>
    </source>
</evidence>
<dbReference type="SUPFAM" id="SSF47384">
    <property type="entry name" value="Homodimeric domain of signal transducing histidine kinase"/>
    <property type="match status" value="1"/>
</dbReference>
<evidence type="ECO:0000313" key="8">
    <source>
        <dbReference type="EMBL" id="GHE23407.1"/>
    </source>
</evidence>
<dbReference type="Gene3D" id="1.10.287.130">
    <property type="match status" value="1"/>
</dbReference>
<feature type="coiled-coil region" evidence="4">
    <location>
        <begin position="176"/>
        <end position="203"/>
    </location>
</feature>
<protein>
    <recommendedName>
        <fullName evidence="2">histidine kinase</fullName>
        <ecNumber evidence="2">2.7.13.3</ecNumber>
    </recommendedName>
</protein>
<dbReference type="InterPro" id="IPR005467">
    <property type="entry name" value="His_kinase_dom"/>
</dbReference>
<feature type="transmembrane region" description="Helical" evidence="6">
    <location>
        <begin position="154"/>
        <end position="172"/>
    </location>
</feature>
<dbReference type="InterPro" id="IPR036890">
    <property type="entry name" value="HATPase_C_sf"/>
</dbReference>
<dbReference type="SMART" id="SM00387">
    <property type="entry name" value="HATPase_c"/>
    <property type="match status" value="1"/>
</dbReference>
<name>A0ABQ3HTA2_9SPHI</name>
<dbReference type="PRINTS" id="PR00344">
    <property type="entry name" value="BCTRLSENSOR"/>
</dbReference>
<comment type="caution">
    <text evidence="8">The sequence shown here is derived from an EMBL/GenBank/DDBJ whole genome shotgun (WGS) entry which is preliminary data.</text>
</comment>
<dbReference type="EC" id="2.7.13.3" evidence="2"/>
<keyword evidence="3" id="KW-0597">Phosphoprotein</keyword>
<dbReference type="Pfam" id="PF02518">
    <property type="entry name" value="HATPase_c"/>
    <property type="match status" value="1"/>
</dbReference>
<keyword evidence="6" id="KW-0472">Membrane</keyword>
<keyword evidence="6" id="KW-1133">Transmembrane helix</keyword>
<feature type="transmembrane region" description="Helical" evidence="6">
    <location>
        <begin position="51"/>
        <end position="69"/>
    </location>
</feature>
<evidence type="ECO:0000313" key="9">
    <source>
        <dbReference type="Proteomes" id="UP000620550"/>
    </source>
</evidence>
<keyword evidence="9" id="KW-1185">Reference proteome</keyword>
<dbReference type="InterPro" id="IPR004358">
    <property type="entry name" value="Sig_transdc_His_kin-like_C"/>
</dbReference>
<sequence length="434" mass="49048">MWQKIGSIGVRTDMSYLDSRRLKMVNLITASAFVGSLCYGFGNLISNEHPILSMVDLIYSLGTLVVFRLHHVRRYAEAKAYLLIITSIFLITINFLSYNIAEYYLLCVLIVSILVFHRVWVQAVISVSLIAAILIPKFFSAYLPYSYAIGEDRLLINVPIAILFIFILVRHFKSIQQRYQEEIEKQQLHLEELNRDKEQLFAIVAHDIRSPLAATSQILQMLSQNGTDEAWEKKAIHQANAQLLMLTENVENLLHWSAKNLKGLIGRPLHFQVGSLLDQVLLGMQTHSLEKNIRLDTYGDLDLYILADPEHVRIILRNILSNAIKFSYENGMVDVRVAAADGMVHFAVTDHGLGMSEAKVEELFRHPLYPSYGTSGERGTGLGLILVHNLMEINGGNIRIESIPYAGTTIHLRFPKGEKPSNQKMQALPADRAP</sequence>
<reference evidence="9" key="1">
    <citation type="journal article" date="2019" name="Int. J. Syst. Evol. Microbiol.">
        <title>The Global Catalogue of Microorganisms (GCM) 10K type strain sequencing project: providing services to taxonomists for standard genome sequencing and annotation.</title>
        <authorList>
            <consortium name="The Broad Institute Genomics Platform"/>
            <consortium name="The Broad Institute Genome Sequencing Center for Infectious Disease"/>
            <person name="Wu L."/>
            <person name="Ma J."/>
        </authorList>
    </citation>
    <scope>NUCLEOTIDE SEQUENCE [LARGE SCALE GENOMIC DNA]</scope>
    <source>
        <strain evidence="9">CGMCC 1.12966</strain>
    </source>
</reference>
<feature type="region of interest" description="Disordered" evidence="5">
    <location>
        <begin position="414"/>
        <end position="434"/>
    </location>
</feature>
<dbReference type="Gene3D" id="3.30.565.10">
    <property type="entry name" value="Histidine kinase-like ATPase, C-terminal domain"/>
    <property type="match status" value="1"/>
</dbReference>
<evidence type="ECO:0000259" key="7">
    <source>
        <dbReference type="PROSITE" id="PS50109"/>
    </source>
</evidence>
<feature type="transmembrane region" description="Helical" evidence="6">
    <location>
        <begin position="81"/>
        <end position="97"/>
    </location>
</feature>
<evidence type="ECO:0000256" key="6">
    <source>
        <dbReference type="SAM" id="Phobius"/>
    </source>
</evidence>
<gene>
    <name evidence="8" type="ORF">GCM10017764_03750</name>
</gene>
<evidence type="ECO:0000256" key="2">
    <source>
        <dbReference type="ARBA" id="ARBA00012438"/>
    </source>
</evidence>
<dbReference type="Proteomes" id="UP000620550">
    <property type="component" value="Unassembled WGS sequence"/>
</dbReference>
<keyword evidence="4" id="KW-0175">Coiled coil</keyword>
<dbReference type="PANTHER" id="PTHR43547:SF2">
    <property type="entry name" value="HYBRID SIGNAL TRANSDUCTION HISTIDINE KINASE C"/>
    <property type="match status" value="1"/>
</dbReference>
<evidence type="ECO:0000256" key="4">
    <source>
        <dbReference type="SAM" id="Coils"/>
    </source>
</evidence>
<comment type="catalytic activity">
    <reaction evidence="1">
        <text>ATP + protein L-histidine = ADP + protein N-phospho-L-histidine.</text>
        <dbReference type="EC" id="2.7.13.3"/>
    </reaction>
</comment>
<feature type="transmembrane region" description="Helical" evidence="6">
    <location>
        <begin position="24"/>
        <end position="45"/>
    </location>
</feature>
<keyword evidence="6" id="KW-0812">Transmembrane</keyword>
<accession>A0ABQ3HTA2</accession>
<dbReference type="PROSITE" id="PS50109">
    <property type="entry name" value="HIS_KIN"/>
    <property type="match status" value="1"/>
</dbReference>
<dbReference type="EMBL" id="BNAF01000001">
    <property type="protein sequence ID" value="GHE23407.1"/>
    <property type="molecule type" value="Genomic_DNA"/>
</dbReference>
<evidence type="ECO:0000256" key="1">
    <source>
        <dbReference type="ARBA" id="ARBA00000085"/>
    </source>
</evidence>
<dbReference type="CDD" id="cd00082">
    <property type="entry name" value="HisKA"/>
    <property type="match status" value="1"/>
</dbReference>
<feature type="transmembrane region" description="Helical" evidence="6">
    <location>
        <begin position="127"/>
        <end position="148"/>
    </location>
</feature>
<dbReference type="PANTHER" id="PTHR43547">
    <property type="entry name" value="TWO-COMPONENT HISTIDINE KINASE"/>
    <property type="match status" value="1"/>
</dbReference>
<proteinExistence type="predicted"/>
<organism evidence="8 9">
    <name type="scientific">Sphingobacterium griseoflavum</name>
    <dbReference type="NCBI Taxonomy" id="1474952"/>
    <lineage>
        <taxon>Bacteria</taxon>
        <taxon>Pseudomonadati</taxon>
        <taxon>Bacteroidota</taxon>
        <taxon>Sphingobacteriia</taxon>
        <taxon>Sphingobacteriales</taxon>
        <taxon>Sphingobacteriaceae</taxon>
        <taxon>Sphingobacterium</taxon>
    </lineage>
</organism>
<dbReference type="SUPFAM" id="SSF55874">
    <property type="entry name" value="ATPase domain of HSP90 chaperone/DNA topoisomerase II/histidine kinase"/>
    <property type="match status" value="1"/>
</dbReference>
<feature type="domain" description="Histidine kinase" evidence="7">
    <location>
        <begin position="203"/>
        <end position="418"/>
    </location>
</feature>
<dbReference type="InterPro" id="IPR003594">
    <property type="entry name" value="HATPase_dom"/>
</dbReference>
<dbReference type="InterPro" id="IPR036097">
    <property type="entry name" value="HisK_dim/P_sf"/>
</dbReference>